<name>A0A7H9EKR7_9LACO</name>
<dbReference type="PANTHER" id="PTHR12598">
    <property type="entry name" value="COPPER HOMEOSTASIS PROTEIN CUTC"/>
    <property type="match status" value="1"/>
</dbReference>
<dbReference type="PANTHER" id="PTHR12598:SF0">
    <property type="entry name" value="COPPER HOMEOSTASIS PROTEIN CUTC HOMOLOG"/>
    <property type="match status" value="1"/>
</dbReference>
<dbReference type="Pfam" id="PF03932">
    <property type="entry name" value="CutC"/>
    <property type="match status" value="1"/>
</dbReference>
<evidence type="ECO:0000313" key="4">
    <source>
        <dbReference type="Proteomes" id="UP000510886"/>
    </source>
</evidence>
<evidence type="ECO:0000256" key="2">
    <source>
        <dbReference type="ARBA" id="ARBA00019014"/>
    </source>
</evidence>
<gene>
    <name evidence="3" type="ORF">GTO87_06360</name>
</gene>
<sequence>MLIKNKVVTNFAAVIAALNAGYTHLTIASATSPLTTPSHGFIAETVRYAHEHGAAVDVLIAAPKPDYIYNDSEIKIMEADVFTVQSLGADGVIINALTDKGGLDSSSLVQLIAAAGGMQVSLGWSIDQLAPSQVTAAIKWAHDQQLDHIYSTQHDLSDSLVVPVVASDAADLSDQYRFILEL</sequence>
<accession>A0A7H9EKR7</accession>
<dbReference type="EMBL" id="CP047418">
    <property type="protein sequence ID" value="QLL78256.1"/>
    <property type="molecule type" value="Genomic_DNA"/>
</dbReference>
<protein>
    <recommendedName>
        <fullName evidence="2">Copper homeostasis protein cutC homolog</fullName>
    </recommendedName>
</protein>
<evidence type="ECO:0000256" key="1">
    <source>
        <dbReference type="ARBA" id="ARBA00007768"/>
    </source>
</evidence>
<dbReference type="Gene3D" id="3.20.20.380">
    <property type="entry name" value="Copper homeostasis (CutC) domain"/>
    <property type="match status" value="1"/>
</dbReference>
<dbReference type="InterPro" id="IPR036822">
    <property type="entry name" value="CutC-like_dom_sf"/>
</dbReference>
<dbReference type="KEGG" id="lsw:GTO87_06360"/>
<dbReference type="GO" id="GO:0005507">
    <property type="term" value="F:copper ion binding"/>
    <property type="evidence" value="ECO:0007669"/>
    <property type="project" value="TreeGrafter"/>
</dbReference>
<organism evidence="3 4">
    <name type="scientific">Ligilactobacillus saerimneri</name>
    <dbReference type="NCBI Taxonomy" id="228229"/>
    <lineage>
        <taxon>Bacteria</taxon>
        <taxon>Bacillati</taxon>
        <taxon>Bacillota</taxon>
        <taxon>Bacilli</taxon>
        <taxon>Lactobacillales</taxon>
        <taxon>Lactobacillaceae</taxon>
        <taxon>Ligilactobacillus</taxon>
    </lineage>
</organism>
<dbReference type="SUPFAM" id="SSF110395">
    <property type="entry name" value="CutC-like"/>
    <property type="match status" value="1"/>
</dbReference>
<reference evidence="3 4" key="1">
    <citation type="submission" date="2020-01" db="EMBL/GenBank/DDBJ databases">
        <title>Complete and circular genome sequences of six lactobacillus isolates from horses.</title>
        <authorList>
            <person name="Hassan H.M."/>
        </authorList>
    </citation>
    <scope>NUCLEOTIDE SEQUENCE [LARGE SCALE GENOMIC DNA]</scope>
    <source>
        <strain evidence="3 4">1A</strain>
    </source>
</reference>
<dbReference type="Proteomes" id="UP000510886">
    <property type="component" value="Chromosome"/>
</dbReference>
<dbReference type="AlphaFoldDB" id="A0A7H9EKR7"/>
<proteinExistence type="inferred from homology"/>
<comment type="similarity">
    <text evidence="1">Belongs to the CutC family.</text>
</comment>
<evidence type="ECO:0000313" key="3">
    <source>
        <dbReference type="EMBL" id="QLL78256.1"/>
    </source>
</evidence>
<dbReference type="RefSeq" id="WP_180848526.1">
    <property type="nucleotide sequence ID" value="NZ_CP047418.1"/>
</dbReference>
<dbReference type="InterPro" id="IPR005627">
    <property type="entry name" value="CutC-like"/>
</dbReference>